<evidence type="ECO:0000256" key="2">
    <source>
        <dbReference type="ARBA" id="ARBA00022679"/>
    </source>
</evidence>
<keyword evidence="2 6" id="KW-0808">Transferase</keyword>
<comment type="caution">
    <text evidence="6">The sequence shown here is derived from an EMBL/GenBank/DDBJ whole genome shotgun (WGS) entry which is preliminary data.</text>
</comment>
<dbReference type="PANTHER" id="PTHR44068:SF11">
    <property type="entry name" value="GERANYL DIPHOSPHATE 2-C-METHYLTRANSFERASE"/>
    <property type="match status" value="1"/>
</dbReference>
<dbReference type="Proteomes" id="UP000471152">
    <property type="component" value="Unassembled WGS sequence"/>
</dbReference>
<sequence length="212" mass="22472">MANRPAPSPGVPPTYVDGTGLWVDSRLRARVQREGEAPILRRLGGDVSGGRVLEVGTGRRGTGLRLAVELFGAAHADGVELYGPSVRATREAVRDLGDRVDVQAGDATALPAADGTYDAVFAYHVLHHAVAWREVVAEAARVLRPGGRFYSCEMTAHFVDSRPLRAVAFHPADGDRPTSATIGSACRAAGLTVVGQEERLLGCWTGLVARKP</sequence>
<evidence type="ECO:0000259" key="4">
    <source>
        <dbReference type="Pfam" id="PF08241"/>
    </source>
</evidence>
<dbReference type="SUPFAM" id="SSF53335">
    <property type="entry name" value="S-adenosyl-L-methionine-dependent methyltransferases"/>
    <property type="match status" value="1"/>
</dbReference>
<dbReference type="AlphaFoldDB" id="A0A6P0H9K3"/>
<organism evidence="6 8">
    <name type="scientific">Modestobacter muralis</name>
    <dbReference type="NCBI Taxonomy" id="1608614"/>
    <lineage>
        <taxon>Bacteria</taxon>
        <taxon>Bacillati</taxon>
        <taxon>Actinomycetota</taxon>
        <taxon>Actinomycetes</taxon>
        <taxon>Geodermatophilales</taxon>
        <taxon>Geodermatophilaceae</taxon>
        <taxon>Modestobacter</taxon>
    </lineage>
</organism>
<evidence type="ECO:0000313" key="6">
    <source>
        <dbReference type="EMBL" id="NEN52402.1"/>
    </source>
</evidence>
<dbReference type="EMBL" id="JAAGWH010000042">
    <property type="protein sequence ID" value="NEK95514.1"/>
    <property type="molecule type" value="Genomic_DNA"/>
</dbReference>
<dbReference type="RefSeq" id="WP_163612080.1">
    <property type="nucleotide sequence ID" value="NZ_JAAGWB010000044.1"/>
</dbReference>
<evidence type="ECO:0000256" key="3">
    <source>
        <dbReference type="ARBA" id="ARBA00022691"/>
    </source>
</evidence>
<proteinExistence type="predicted"/>
<evidence type="ECO:0000313" key="5">
    <source>
        <dbReference type="EMBL" id="NEK95514.1"/>
    </source>
</evidence>
<dbReference type="GO" id="GO:0032259">
    <property type="term" value="P:methylation"/>
    <property type="evidence" value="ECO:0007669"/>
    <property type="project" value="UniProtKB-KW"/>
</dbReference>
<keyword evidence="7" id="KW-1185">Reference proteome</keyword>
<dbReference type="InterPro" id="IPR013216">
    <property type="entry name" value="Methyltransf_11"/>
</dbReference>
<evidence type="ECO:0000256" key="1">
    <source>
        <dbReference type="ARBA" id="ARBA00022603"/>
    </source>
</evidence>
<dbReference type="EMBL" id="JAAGWB010000044">
    <property type="protein sequence ID" value="NEN52402.1"/>
    <property type="molecule type" value="Genomic_DNA"/>
</dbReference>
<feature type="domain" description="Methyltransferase type 11" evidence="4">
    <location>
        <begin position="53"/>
        <end position="150"/>
    </location>
</feature>
<reference evidence="6 8" key="2">
    <citation type="submission" date="2020-02" db="EMBL/GenBank/DDBJ databases">
        <title>The WGS of Modestobacter muralis DSM 100205.</title>
        <authorList>
            <person name="Jiang Z."/>
        </authorList>
    </citation>
    <scope>NUCLEOTIDE SEQUENCE [LARGE SCALE GENOMIC DNA]</scope>
    <source>
        <strain evidence="6 8">DSM 100205</strain>
    </source>
</reference>
<gene>
    <name evidence="6" type="ORF">G3R41_15915</name>
    <name evidence="5" type="ORF">GCU67_15265</name>
</gene>
<accession>A0A6P0H9K3</accession>
<name>A0A6P0H9K3_9ACTN</name>
<dbReference type="Proteomes" id="UP000468828">
    <property type="component" value="Unassembled WGS sequence"/>
</dbReference>
<dbReference type="Pfam" id="PF08241">
    <property type="entry name" value="Methyltransf_11"/>
    <property type="match status" value="1"/>
</dbReference>
<dbReference type="PROSITE" id="PS01184">
    <property type="entry name" value="UBIE_2"/>
    <property type="match status" value="1"/>
</dbReference>
<dbReference type="InterPro" id="IPR029063">
    <property type="entry name" value="SAM-dependent_MTases_sf"/>
</dbReference>
<dbReference type="GO" id="GO:0008757">
    <property type="term" value="F:S-adenosylmethionine-dependent methyltransferase activity"/>
    <property type="evidence" value="ECO:0007669"/>
    <property type="project" value="InterPro"/>
</dbReference>
<dbReference type="CDD" id="cd02440">
    <property type="entry name" value="AdoMet_MTases"/>
    <property type="match status" value="1"/>
</dbReference>
<dbReference type="InterPro" id="IPR023576">
    <property type="entry name" value="UbiE/COQ5_MeTrFase_CS"/>
</dbReference>
<evidence type="ECO:0000313" key="8">
    <source>
        <dbReference type="Proteomes" id="UP000471152"/>
    </source>
</evidence>
<keyword evidence="1 6" id="KW-0489">Methyltransferase</keyword>
<evidence type="ECO:0000313" key="7">
    <source>
        <dbReference type="Proteomes" id="UP000468828"/>
    </source>
</evidence>
<protein>
    <submittedName>
        <fullName evidence="6">Class I SAM-dependent methyltransferase</fullName>
    </submittedName>
</protein>
<dbReference type="PANTHER" id="PTHR44068">
    <property type="entry name" value="ZGC:194242"/>
    <property type="match status" value="1"/>
</dbReference>
<reference evidence="5 7" key="1">
    <citation type="submission" date="2020-01" db="EMBL/GenBank/DDBJ databases">
        <title>the WGS Modestobacter muralis CPCC 204518.</title>
        <authorList>
            <person name="Jiang Z."/>
        </authorList>
    </citation>
    <scope>NUCLEOTIDE SEQUENCE [LARGE SCALE GENOMIC DNA]</scope>
    <source>
        <strain evidence="5 7">DSM 100205</strain>
    </source>
</reference>
<keyword evidence="3" id="KW-0949">S-adenosyl-L-methionine</keyword>
<dbReference type="Gene3D" id="3.40.50.150">
    <property type="entry name" value="Vaccinia Virus protein VP39"/>
    <property type="match status" value="1"/>
</dbReference>
<dbReference type="InterPro" id="IPR050447">
    <property type="entry name" value="Erg6_SMT_methyltransf"/>
</dbReference>